<dbReference type="PANTHER" id="PTHR40254">
    <property type="entry name" value="BLR0577 PROTEIN"/>
    <property type="match status" value="1"/>
</dbReference>
<dbReference type="InterPro" id="IPR038732">
    <property type="entry name" value="HpyO/CreE_NAD-binding"/>
</dbReference>
<dbReference type="Pfam" id="PF13454">
    <property type="entry name" value="NAD_binding_9"/>
    <property type="match status" value="1"/>
</dbReference>
<protein>
    <submittedName>
        <fullName evidence="2">FAD-NAD(P)-binding protein</fullName>
    </submittedName>
</protein>
<evidence type="ECO:0000259" key="1">
    <source>
        <dbReference type="Pfam" id="PF13454"/>
    </source>
</evidence>
<accession>A0A3N1CWW0</accession>
<organism evidence="2 3">
    <name type="scientific">Actinocorallia herbida</name>
    <dbReference type="NCBI Taxonomy" id="58109"/>
    <lineage>
        <taxon>Bacteria</taxon>
        <taxon>Bacillati</taxon>
        <taxon>Actinomycetota</taxon>
        <taxon>Actinomycetes</taxon>
        <taxon>Streptosporangiales</taxon>
        <taxon>Thermomonosporaceae</taxon>
        <taxon>Actinocorallia</taxon>
    </lineage>
</organism>
<dbReference type="InterPro" id="IPR052189">
    <property type="entry name" value="L-asp_N-monooxygenase_NS-form"/>
</dbReference>
<evidence type="ECO:0000313" key="3">
    <source>
        <dbReference type="Proteomes" id="UP000272400"/>
    </source>
</evidence>
<dbReference type="SUPFAM" id="SSF51905">
    <property type="entry name" value="FAD/NAD(P)-binding domain"/>
    <property type="match status" value="1"/>
</dbReference>
<dbReference type="RefSeq" id="WP_211359750.1">
    <property type="nucleotide sequence ID" value="NZ_RJKE01000001.1"/>
</dbReference>
<feature type="domain" description="FAD-dependent urate hydroxylase HpyO/Asp monooxygenase CreE-like FAD/NAD(P)-binding" evidence="1">
    <location>
        <begin position="8"/>
        <end position="172"/>
    </location>
</feature>
<gene>
    <name evidence="2" type="ORF">EDD29_3338</name>
</gene>
<dbReference type="Proteomes" id="UP000272400">
    <property type="component" value="Unassembled WGS sequence"/>
</dbReference>
<comment type="caution">
    <text evidence="2">The sequence shown here is derived from an EMBL/GenBank/DDBJ whole genome shotgun (WGS) entry which is preliminary data.</text>
</comment>
<proteinExistence type="predicted"/>
<evidence type="ECO:0000313" key="2">
    <source>
        <dbReference type="EMBL" id="ROO85789.1"/>
    </source>
</evidence>
<reference evidence="2 3" key="1">
    <citation type="submission" date="2018-11" db="EMBL/GenBank/DDBJ databases">
        <title>Sequencing the genomes of 1000 actinobacteria strains.</title>
        <authorList>
            <person name="Klenk H.-P."/>
        </authorList>
    </citation>
    <scope>NUCLEOTIDE SEQUENCE [LARGE SCALE GENOMIC DNA]</scope>
    <source>
        <strain evidence="2 3">DSM 44254</strain>
    </source>
</reference>
<name>A0A3N1CWW0_9ACTN</name>
<keyword evidence="3" id="KW-1185">Reference proteome</keyword>
<dbReference type="AlphaFoldDB" id="A0A3N1CWW0"/>
<dbReference type="EMBL" id="RJKE01000001">
    <property type="protein sequence ID" value="ROO85789.1"/>
    <property type="molecule type" value="Genomic_DNA"/>
</dbReference>
<dbReference type="PANTHER" id="PTHR40254:SF1">
    <property type="entry name" value="BLR0577 PROTEIN"/>
    <property type="match status" value="1"/>
</dbReference>
<sequence length="610" mass="64978">MGDTVEIAIVGAGPAGVLVLERICANAPELAAGRPITIHMVDPYPPGGGRVWRGAQSALLWMNSTAAGVSMFTDETVVMEGPVRAGPSLAEWAAEGTDAEVTEKTFVARPVQSEYLGWCYRRFVETAPPGVVVREHAARAVDLTEADGRQRLRLEGRATPLTVDLVVLAQGHLDAEPGGEEAKLAAYAAAHGLTYLPPHYAADIDLGLLGAGEPVLVRGMGLSFMDLAVLVTEGRGGTYAETPDGLVYRPSGREPVLWATSRRGVPYRAKPTITLKGPRPEGPRYLTPEAVAALHADRGPLSLDDDLAPVVARELAWHHYHELFLGHPDRVALPWPEFQDRLATAEGADLDALTAEAVPDPSDRFDLPTLLDPLGAEEFADLAALRRRLLDHIDADVRRSADPARSPDLALVQGMLTVFLALGRAQADGLLSARTEAVELGVWAQRVFSYRASGPPPRRLRELAALTDAGVVRPLGGRSRITAGGGRFRAVAGAIPGLSVEAAALVEARLPGPTLRHTKDPLLRALRDRGEIREETLDGADGTIPLDRVASRGNRLVDAAGRVHPRRFALGYGVGGAFVPVGYSPPRANGIAFRNADALARRVLTELSGA</sequence>
<dbReference type="InterPro" id="IPR036188">
    <property type="entry name" value="FAD/NAD-bd_sf"/>
</dbReference>